<organism evidence="2 3">
    <name type="scientific">Rhynchosporium secalis</name>
    <name type="common">Barley scald fungus</name>
    <dbReference type="NCBI Taxonomy" id="38038"/>
    <lineage>
        <taxon>Eukaryota</taxon>
        <taxon>Fungi</taxon>
        <taxon>Dikarya</taxon>
        <taxon>Ascomycota</taxon>
        <taxon>Pezizomycotina</taxon>
        <taxon>Leotiomycetes</taxon>
        <taxon>Helotiales</taxon>
        <taxon>Ploettnerulaceae</taxon>
        <taxon>Rhynchosporium</taxon>
    </lineage>
</organism>
<evidence type="ECO:0000313" key="3">
    <source>
        <dbReference type="Proteomes" id="UP000177625"/>
    </source>
</evidence>
<dbReference type="AlphaFoldDB" id="A0A1E1MED9"/>
<reference evidence="3" key="1">
    <citation type="submission" date="2016-03" db="EMBL/GenBank/DDBJ databases">
        <authorList>
            <person name="Guldener U."/>
        </authorList>
    </citation>
    <scope>NUCLEOTIDE SEQUENCE [LARGE SCALE GENOMIC DNA]</scope>
</reference>
<gene>
    <name evidence="2" type="ORF">RSE6_08036</name>
</gene>
<feature type="region of interest" description="Disordered" evidence="1">
    <location>
        <begin position="146"/>
        <end position="169"/>
    </location>
</feature>
<dbReference type="Proteomes" id="UP000177625">
    <property type="component" value="Unassembled WGS sequence"/>
</dbReference>
<evidence type="ECO:0000313" key="2">
    <source>
        <dbReference type="EMBL" id="CZT47473.1"/>
    </source>
</evidence>
<keyword evidence="3" id="KW-1185">Reference proteome</keyword>
<sequence>MALYQSPEKEKHRSLLKRARSKYRSTSHKLCGQRRLMKNKSRFAATDRRVQSVKTRMGKDYLKQYLWLLGMNGMYSVKLRSKVMKDVPAPSDDYFSYEQSTNTDARTNTSDVVYTTALSLQGCGTMHLETDHAGSLLSISQGDSFSTAPDLASDIETESEPEVMQADTR</sequence>
<protein>
    <submittedName>
        <fullName evidence="2">Uncharacterized protein</fullName>
    </submittedName>
</protein>
<evidence type="ECO:0000256" key="1">
    <source>
        <dbReference type="SAM" id="MobiDB-lite"/>
    </source>
</evidence>
<dbReference type="EMBL" id="FJVC01000287">
    <property type="protein sequence ID" value="CZT47473.1"/>
    <property type="molecule type" value="Genomic_DNA"/>
</dbReference>
<name>A0A1E1MED9_RHYSE</name>
<accession>A0A1E1MED9</accession>
<proteinExistence type="predicted"/>